<gene>
    <name evidence="4" type="primary">LOC120113144</name>
</gene>
<feature type="signal peptide" evidence="2">
    <location>
        <begin position="1"/>
        <end position="23"/>
    </location>
</feature>
<reference evidence="3" key="1">
    <citation type="journal article" date="2019" name="Nat. Commun.">
        <title>Genome-wide association mapping of date palm fruit traits.</title>
        <authorList>
            <person name="Hazzouri K.M."/>
            <person name="Gros-Balthazard M."/>
            <person name="Flowers J.M."/>
            <person name="Copetti D."/>
            <person name="Lemansour A."/>
            <person name="Lebrun M."/>
            <person name="Masmoudi K."/>
            <person name="Ferrand S."/>
            <person name="Dhar M.I."/>
            <person name="Fresquez Z.A."/>
            <person name="Rosas U."/>
            <person name="Zhang J."/>
            <person name="Talag J."/>
            <person name="Lee S."/>
            <person name="Kudrna D."/>
            <person name="Powell R.F."/>
            <person name="Leitch I.J."/>
            <person name="Krueger R.R."/>
            <person name="Wing R.A."/>
            <person name="Amiri K.M.A."/>
            <person name="Purugganan M.D."/>
        </authorList>
    </citation>
    <scope>NUCLEOTIDE SEQUENCE [LARGE SCALE GENOMIC DNA]</scope>
    <source>
        <strain evidence="3">cv. Khalas</strain>
    </source>
</reference>
<keyword evidence="3" id="KW-1185">Reference proteome</keyword>
<dbReference type="KEGG" id="pda:120113144"/>
<reference evidence="4" key="2">
    <citation type="submission" date="2025-08" db="UniProtKB">
        <authorList>
            <consortium name="RefSeq"/>
        </authorList>
    </citation>
    <scope>IDENTIFICATION</scope>
    <source>
        <tissue evidence="4">Young leaves</tissue>
    </source>
</reference>
<dbReference type="PANTHER" id="PTHR33184">
    <property type="entry name" value="PROTEIN TAPETUM DETERMINANT 1-LIKE-RELATED"/>
    <property type="match status" value="1"/>
</dbReference>
<dbReference type="Proteomes" id="UP000228380">
    <property type="component" value="Chromosome 14"/>
</dbReference>
<dbReference type="GO" id="GO:0001709">
    <property type="term" value="P:cell fate determination"/>
    <property type="evidence" value="ECO:0007669"/>
    <property type="project" value="TreeGrafter"/>
</dbReference>
<dbReference type="Pfam" id="PF24068">
    <property type="entry name" value="TPD1_C"/>
    <property type="match status" value="1"/>
</dbReference>
<dbReference type="AlphaFoldDB" id="A0A8B9AWB7"/>
<proteinExistence type="predicted"/>
<name>A0A8B9AWB7_PHODC</name>
<dbReference type="GeneID" id="120113144"/>
<evidence type="ECO:0000256" key="2">
    <source>
        <dbReference type="SAM" id="SignalP"/>
    </source>
</evidence>
<keyword evidence="1 2" id="KW-0732">Signal</keyword>
<dbReference type="RefSeq" id="XP_038989892.1">
    <property type="nucleotide sequence ID" value="XM_039133964.1"/>
</dbReference>
<dbReference type="OrthoDB" id="603213at2759"/>
<dbReference type="PANTHER" id="PTHR33184:SF72">
    <property type="entry name" value="BETA-1,3-N-ACETYLGLUCOSAMINYLTRANSFERASE FAMILY PROTEIN"/>
    <property type="match status" value="1"/>
</dbReference>
<protein>
    <submittedName>
        <fullName evidence="4">Protein TAPETUM DETERMINANT 1-like</fullName>
    </submittedName>
</protein>
<evidence type="ECO:0000256" key="1">
    <source>
        <dbReference type="ARBA" id="ARBA00022729"/>
    </source>
</evidence>
<sequence>MAAVLNLLAASFVFLCILKAGSAHCTLSDIAVSQSKTGANVQGKPEYQVVIANNCICSQSSLLLKCSGFNSAEPVDPYVFKPVGGGQCSVNNEQPVFKGSDITFKYSWDSQFDLSPVSSLINCS</sequence>
<dbReference type="InterPro" id="IPR040361">
    <property type="entry name" value="TPD1"/>
</dbReference>
<organism evidence="3 4">
    <name type="scientific">Phoenix dactylifera</name>
    <name type="common">Date palm</name>
    <dbReference type="NCBI Taxonomy" id="42345"/>
    <lineage>
        <taxon>Eukaryota</taxon>
        <taxon>Viridiplantae</taxon>
        <taxon>Streptophyta</taxon>
        <taxon>Embryophyta</taxon>
        <taxon>Tracheophyta</taxon>
        <taxon>Spermatophyta</taxon>
        <taxon>Magnoliopsida</taxon>
        <taxon>Liliopsida</taxon>
        <taxon>Arecaceae</taxon>
        <taxon>Coryphoideae</taxon>
        <taxon>Phoeniceae</taxon>
        <taxon>Phoenix</taxon>
    </lineage>
</organism>
<accession>A0A8B9AWB7</accession>
<evidence type="ECO:0000313" key="4">
    <source>
        <dbReference type="RefSeq" id="XP_038989892.1"/>
    </source>
</evidence>
<feature type="chain" id="PRO_5034463746" evidence="2">
    <location>
        <begin position="24"/>
        <end position="124"/>
    </location>
</feature>
<evidence type="ECO:0000313" key="3">
    <source>
        <dbReference type="Proteomes" id="UP000228380"/>
    </source>
</evidence>